<reference evidence="5" key="1">
    <citation type="submission" date="2021-02" db="EMBL/GenBank/DDBJ databases">
        <authorList>
            <person name="Dougan E. K."/>
            <person name="Rhodes N."/>
            <person name="Thang M."/>
            <person name="Chan C."/>
        </authorList>
    </citation>
    <scope>NUCLEOTIDE SEQUENCE</scope>
</reference>
<sequence length="851" mass="93555">MAQMAPNYDMNGVAATTFNMTGVAGPTFEPMNGMMPSTYDSMNGVSPATFETMNGMMPSTYDMNGMMPPTFDGMGGVGPAFDAMGVTAPGFDGMMPAQLNAQMNAQFNSQMNAQAQMQMNAQMNAQMSALQMSAQAQLQMQSQLQQQQQQQQLSQYSQQEMVAPATQSELKRDAKPWGYSKALSKAVSQAVSQPKAPPKAKAKTEAKQPGPVPKTQPKAAGAAKATPKAPPKAAPKSDGVIKDLVDATPTYTKQKAPPPPPLPQSETKSGGCPTLDVRSVARLRRALQCGYLTLMERSTLSEKLEELAVQPPIKQLATVKKFLSPSYEDFRWISSKAEWLQRCLNYTRTGGESHKSKLVSTAAREGLNKALACHGLQAFALDEGCWNTFEMLPPPLQENVVKAVHHSLFLSSTLNPSEHFVHICVNEEVIYNLVLNPPPKAESVPVQAAWDSMDDTLYHQLLQHMLFQHRNSEDRCLRQLAENGAPTPGQPNSLLYVHMATADERMKGSAEVLSLLHAASACGLARLCARFLAEGLGASERAGHELATPLHLAAGRGALESVKVLLYARADVLVTDKQGRTPLYYAATAAQEDAATPAQEAQHQLQLQVCQQLLNSVLRAAREGSEWGEEESSELEKFAETKHHWPLLNLLKLNQRLRRIGKRNPLVLADKVIQGISELQYETATLLLSFFEDPPDTAEPTECLLKVPDEAMPIEMQAILESDFIQQHDRLRRQANRMHRRFGLSKRCLDVWVSLPFDVAQFALTLFEVDQVAENVFRVPESEMEEEAAEEDEIQIMNVGDDPNRIVGTIRKWDTERGFGFIVQNQEATEEAAEEDYKDMAGGGGGGAWSC</sequence>
<dbReference type="InterPro" id="IPR036770">
    <property type="entry name" value="Ankyrin_rpt-contain_sf"/>
</dbReference>
<keyword evidence="1" id="KW-0677">Repeat</keyword>
<evidence type="ECO:0000256" key="1">
    <source>
        <dbReference type="ARBA" id="ARBA00022737"/>
    </source>
</evidence>
<evidence type="ECO:0000256" key="2">
    <source>
        <dbReference type="ARBA" id="ARBA00023043"/>
    </source>
</evidence>
<dbReference type="PROSITE" id="PS50297">
    <property type="entry name" value="ANK_REP_REGION"/>
    <property type="match status" value="1"/>
</dbReference>
<feature type="region of interest" description="Disordered" evidence="4">
    <location>
        <begin position="188"/>
        <end position="274"/>
    </location>
</feature>
<evidence type="ECO:0000313" key="5">
    <source>
        <dbReference type="EMBL" id="CAE7258932.1"/>
    </source>
</evidence>
<dbReference type="SUPFAM" id="SSF48403">
    <property type="entry name" value="Ankyrin repeat"/>
    <property type="match status" value="1"/>
</dbReference>
<organism evidence="5 6">
    <name type="scientific">Symbiodinium natans</name>
    <dbReference type="NCBI Taxonomy" id="878477"/>
    <lineage>
        <taxon>Eukaryota</taxon>
        <taxon>Sar</taxon>
        <taxon>Alveolata</taxon>
        <taxon>Dinophyceae</taxon>
        <taxon>Suessiales</taxon>
        <taxon>Symbiodiniaceae</taxon>
        <taxon>Symbiodinium</taxon>
    </lineage>
</organism>
<dbReference type="EMBL" id="CAJNDS010001424">
    <property type="protein sequence ID" value="CAE7258932.1"/>
    <property type="molecule type" value="Genomic_DNA"/>
</dbReference>
<dbReference type="Gene3D" id="1.25.40.20">
    <property type="entry name" value="Ankyrin repeat-containing domain"/>
    <property type="match status" value="1"/>
</dbReference>
<evidence type="ECO:0000313" key="6">
    <source>
        <dbReference type="Proteomes" id="UP000604046"/>
    </source>
</evidence>
<gene>
    <name evidence="5" type="primary">ACBP4</name>
    <name evidence="5" type="ORF">SNAT2548_LOCUS13483</name>
</gene>
<proteinExistence type="predicted"/>
<dbReference type="InterPro" id="IPR002110">
    <property type="entry name" value="Ankyrin_rpt"/>
</dbReference>
<protein>
    <submittedName>
        <fullName evidence="5">ACBP4 protein</fullName>
    </submittedName>
</protein>
<feature type="repeat" description="ANK" evidence="3">
    <location>
        <begin position="545"/>
        <end position="577"/>
    </location>
</feature>
<feature type="compositionally biased region" description="Low complexity" evidence="4">
    <location>
        <begin position="207"/>
        <end position="227"/>
    </location>
</feature>
<dbReference type="PANTHER" id="PTHR24161:SF124">
    <property type="entry name" value="TRANSIENT RECEPTOR POTENTIAL CHANNEL PYREXIA"/>
    <property type="match status" value="1"/>
</dbReference>
<dbReference type="PANTHER" id="PTHR24161">
    <property type="entry name" value="ANK_REP_REGION DOMAIN-CONTAINING PROTEIN-RELATED"/>
    <property type="match status" value="1"/>
</dbReference>
<keyword evidence="2 3" id="KW-0040">ANK repeat</keyword>
<name>A0A812M8P4_9DINO</name>
<dbReference type="PROSITE" id="PS50088">
    <property type="entry name" value="ANK_REPEAT"/>
    <property type="match status" value="1"/>
</dbReference>
<evidence type="ECO:0000256" key="3">
    <source>
        <dbReference type="PROSITE-ProRule" id="PRU00023"/>
    </source>
</evidence>
<dbReference type="AlphaFoldDB" id="A0A812M8P4"/>
<dbReference type="Pfam" id="PF12796">
    <property type="entry name" value="Ank_2"/>
    <property type="match status" value="1"/>
</dbReference>
<dbReference type="OrthoDB" id="427905at2759"/>
<comment type="caution">
    <text evidence="5">The sequence shown here is derived from an EMBL/GenBank/DDBJ whole genome shotgun (WGS) entry which is preliminary data.</text>
</comment>
<evidence type="ECO:0000256" key="4">
    <source>
        <dbReference type="SAM" id="MobiDB-lite"/>
    </source>
</evidence>
<dbReference type="Proteomes" id="UP000604046">
    <property type="component" value="Unassembled WGS sequence"/>
</dbReference>
<keyword evidence="6" id="KW-1185">Reference proteome</keyword>
<accession>A0A812M8P4</accession>